<keyword evidence="3" id="KW-1185">Reference proteome</keyword>
<feature type="non-terminal residue" evidence="2">
    <location>
        <position position="125"/>
    </location>
</feature>
<dbReference type="Proteomes" id="UP000265520">
    <property type="component" value="Unassembled WGS sequence"/>
</dbReference>
<dbReference type="EMBL" id="LXQA010231626">
    <property type="protein sequence ID" value="MCI36213.1"/>
    <property type="molecule type" value="Genomic_DNA"/>
</dbReference>
<dbReference type="AlphaFoldDB" id="A0A392RHY4"/>
<accession>A0A392RHY4</accession>
<sequence length="125" mass="13381">MIQRAARESGSSSLPVALMAKTPSTEPANAQRTVATGTKGRNSPNSSPSSNRGRNRGRNGGRNGGRNSGRGGRNGGLHYSGGGRGPQWQNMQNLQNWAAWQNWAPWFVPPCPYPTARPNNATKPQ</sequence>
<feature type="compositionally biased region" description="Gly residues" evidence="1">
    <location>
        <begin position="60"/>
        <end position="85"/>
    </location>
</feature>
<evidence type="ECO:0000313" key="3">
    <source>
        <dbReference type="Proteomes" id="UP000265520"/>
    </source>
</evidence>
<reference evidence="2 3" key="1">
    <citation type="journal article" date="2018" name="Front. Plant Sci.">
        <title>Red Clover (Trifolium pratense) and Zigzag Clover (T. medium) - A Picture of Genomic Similarities and Differences.</title>
        <authorList>
            <person name="Dluhosova J."/>
            <person name="Istvanek J."/>
            <person name="Nedelnik J."/>
            <person name="Repkova J."/>
        </authorList>
    </citation>
    <scope>NUCLEOTIDE SEQUENCE [LARGE SCALE GENOMIC DNA]</scope>
    <source>
        <strain evidence="3">cv. 10/8</strain>
        <tissue evidence="2">Leaf</tissue>
    </source>
</reference>
<feature type="compositionally biased region" description="Low complexity" evidence="1">
    <location>
        <begin position="40"/>
        <end position="52"/>
    </location>
</feature>
<name>A0A392RHY4_9FABA</name>
<feature type="region of interest" description="Disordered" evidence="1">
    <location>
        <begin position="1"/>
        <end position="93"/>
    </location>
</feature>
<proteinExistence type="predicted"/>
<comment type="caution">
    <text evidence="2">The sequence shown here is derived from an EMBL/GenBank/DDBJ whole genome shotgun (WGS) entry which is preliminary data.</text>
</comment>
<organism evidence="2 3">
    <name type="scientific">Trifolium medium</name>
    <dbReference type="NCBI Taxonomy" id="97028"/>
    <lineage>
        <taxon>Eukaryota</taxon>
        <taxon>Viridiplantae</taxon>
        <taxon>Streptophyta</taxon>
        <taxon>Embryophyta</taxon>
        <taxon>Tracheophyta</taxon>
        <taxon>Spermatophyta</taxon>
        <taxon>Magnoliopsida</taxon>
        <taxon>eudicotyledons</taxon>
        <taxon>Gunneridae</taxon>
        <taxon>Pentapetalae</taxon>
        <taxon>rosids</taxon>
        <taxon>fabids</taxon>
        <taxon>Fabales</taxon>
        <taxon>Fabaceae</taxon>
        <taxon>Papilionoideae</taxon>
        <taxon>50 kb inversion clade</taxon>
        <taxon>NPAAA clade</taxon>
        <taxon>Hologalegina</taxon>
        <taxon>IRL clade</taxon>
        <taxon>Trifolieae</taxon>
        <taxon>Trifolium</taxon>
    </lineage>
</organism>
<feature type="compositionally biased region" description="Polar residues" evidence="1">
    <location>
        <begin position="22"/>
        <end position="36"/>
    </location>
</feature>
<protein>
    <submittedName>
        <fullName evidence="2">Uncharacterized protein</fullName>
    </submittedName>
</protein>
<evidence type="ECO:0000313" key="2">
    <source>
        <dbReference type="EMBL" id="MCI36213.1"/>
    </source>
</evidence>
<evidence type="ECO:0000256" key="1">
    <source>
        <dbReference type="SAM" id="MobiDB-lite"/>
    </source>
</evidence>